<dbReference type="KEGG" id="rsa:RSal33209_1425"/>
<dbReference type="HOGENOM" id="CLU_038046_3_1_11"/>
<accession>A9WNA5</accession>
<evidence type="ECO:0000256" key="1">
    <source>
        <dbReference type="SAM" id="Phobius"/>
    </source>
</evidence>
<feature type="transmembrane region" description="Helical" evidence="1">
    <location>
        <begin position="20"/>
        <end position="39"/>
    </location>
</feature>
<reference evidence="3" key="1">
    <citation type="journal article" date="2008" name="J. Bacteriol.">
        <title>Genome sequence of the fish pathogen Renibacterium salmoninarum suggests reductive evolution away from an environmental Arthrobacter ancestor.</title>
        <authorList>
            <person name="Wiens G.D."/>
            <person name="Rockey D.D."/>
            <person name="Wu Z."/>
            <person name="Chang J."/>
            <person name="Levy R."/>
            <person name="Crane S."/>
            <person name="Chen D.S."/>
            <person name="Capri G.R."/>
            <person name="Burnett J.R."/>
            <person name="Sudheesh P.S."/>
            <person name="Schipma M.J."/>
            <person name="Burd H."/>
            <person name="Bhattacharyya A."/>
            <person name="Rhodes L.D."/>
            <person name="Kaul R."/>
            <person name="Strom M.S."/>
        </authorList>
    </citation>
    <scope>NUCLEOTIDE SEQUENCE [LARGE SCALE GENOMIC DNA]</scope>
    <source>
        <strain evidence="3">ATCC 33209 / DSM 20767 / JCM 11484 / NBRC 15589 / NCIMB 2235</strain>
    </source>
</reference>
<dbReference type="Proteomes" id="UP000002007">
    <property type="component" value="Chromosome"/>
</dbReference>
<dbReference type="STRING" id="288705.RSal33209_1425"/>
<evidence type="ECO:0000313" key="2">
    <source>
        <dbReference type="EMBL" id="ABY23161.1"/>
    </source>
</evidence>
<protein>
    <submittedName>
        <fullName evidence="2">Transporter, MFS superfamily</fullName>
    </submittedName>
</protein>
<dbReference type="PANTHER" id="PTHR23523">
    <property type="match status" value="1"/>
</dbReference>
<dbReference type="EMBL" id="CP000910">
    <property type="protein sequence ID" value="ABY23161.1"/>
    <property type="molecule type" value="Genomic_DNA"/>
</dbReference>
<name>A9WNA5_RENSM</name>
<dbReference type="PANTHER" id="PTHR23523:SF2">
    <property type="entry name" value="2-NITROIMIDAZOLE TRANSPORTER"/>
    <property type="match status" value="1"/>
</dbReference>
<sequence length="119" mass="12640">MGLPMSLLIPLLASRMRNPFPIVLVLLLCFVTGYLGLWLSPASPTWLWVVFAGAGPATLPLSLLLINHRTRTKLGAGALSGFSQGVGYALACIGPLLFGLLHQATGNWASGFNLYCSAR</sequence>
<feature type="transmembrane region" description="Helical" evidence="1">
    <location>
        <begin position="78"/>
        <end position="101"/>
    </location>
</feature>
<dbReference type="Gene3D" id="1.20.1250.20">
    <property type="entry name" value="MFS general substrate transporter like domains"/>
    <property type="match status" value="1"/>
</dbReference>
<feature type="transmembrane region" description="Helical" evidence="1">
    <location>
        <begin position="45"/>
        <end position="66"/>
    </location>
</feature>
<dbReference type="InterPro" id="IPR036259">
    <property type="entry name" value="MFS_trans_sf"/>
</dbReference>
<proteinExistence type="predicted"/>
<dbReference type="SUPFAM" id="SSF103473">
    <property type="entry name" value="MFS general substrate transporter"/>
    <property type="match status" value="1"/>
</dbReference>
<keyword evidence="1" id="KW-1133">Transmembrane helix</keyword>
<evidence type="ECO:0000313" key="3">
    <source>
        <dbReference type="Proteomes" id="UP000002007"/>
    </source>
</evidence>
<keyword evidence="1" id="KW-0812">Transmembrane</keyword>
<dbReference type="AlphaFoldDB" id="A9WNA5"/>
<dbReference type="eggNOG" id="COG2807">
    <property type="taxonomic scope" value="Bacteria"/>
</dbReference>
<gene>
    <name evidence="2" type="ordered locus">RSal33209_1425</name>
</gene>
<keyword evidence="1" id="KW-0472">Membrane</keyword>
<organism evidence="2 3">
    <name type="scientific">Renibacterium salmoninarum (strain ATCC 33209 / DSM 20767 / JCM 11484 / NBRC 15589 / NCIMB 2235)</name>
    <dbReference type="NCBI Taxonomy" id="288705"/>
    <lineage>
        <taxon>Bacteria</taxon>
        <taxon>Bacillati</taxon>
        <taxon>Actinomycetota</taxon>
        <taxon>Actinomycetes</taxon>
        <taxon>Micrococcales</taxon>
        <taxon>Micrococcaceae</taxon>
        <taxon>Renibacterium</taxon>
    </lineage>
</organism>
<dbReference type="InterPro" id="IPR052524">
    <property type="entry name" value="MFS_Cyanate_Porter"/>
</dbReference>
<keyword evidence="3" id="KW-1185">Reference proteome</keyword>